<evidence type="ECO:0000313" key="2">
    <source>
        <dbReference type="EMBL" id="MDX8149514.1"/>
    </source>
</evidence>
<dbReference type="RefSeq" id="WP_319981492.1">
    <property type="nucleotide sequence ID" value="NZ_JAXAVU010000018.1"/>
</dbReference>
<comment type="caution">
    <text evidence="2">The sequence shown here is derived from an EMBL/GenBank/DDBJ whole genome shotgun (WGS) entry which is preliminary data.</text>
</comment>
<accession>A0ABU4VCL5</accession>
<dbReference type="NCBIfam" id="NF041216">
    <property type="entry name" value="CU044_2847_fam"/>
    <property type="match status" value="1"/>
</dbReference>
<evidence type="ECO:0000313" key="3">
    <source>
        <dbReference type="Proteomes" id="UP001285352"/>
    </source>
</evidence>
<feature type="domain" description="Trypsin-co-occurring" evidence="1">
    <location>
        <begin position="29"/>
        <end position="125"/>
    </location>
</feature>
<dbReference type="EMBL" id="JAXAVU010000018">
    <property type="protein sequence ID" value="MDX8149514.1"/>
    <property type="molecule type" value="Genomic_DNA"/>
</dbReference>
<sequence>MSDPKNYQEVLGAGAVPPADPTEAQAHAGVVRVEVVPDPALAGTLGPADLLERFTDRVEELGTAICGIAEKLRVSLETKLVDEEANRWGMSQVSMEFGLNLEASTGVVVVKGKAVAAFKVTITWTPKDSSGT</sequence>
<dbReference type="InterPro" id="IPR045794">
    <property type="entry name" value="Trypco1"/>
</dbReference>
<reference evidence="2 3" key="1">
    <citation type="submission" date="2023-11" db="EMBL/GenBank/DDBJ databases">
        <title>Lentzea sokolovensis, sp. nov., Lentzea kristufkii, sp. nov., and Lentzea miocenensis, sp. nov., rare actinobacteria from Sokolov Coal Basin, Miocene lacustrine sediment, Czech Republic.</title>
        <authorList>
            <person name="Lara A."/>
            <person name="Kotroba L."/>
            <person name="Nouioui I."/>
            <person name="Neumann-Schaal M."/>
            <person name="Mast Y."/>
            <person name="Chronakova A."/>
        </authorList>
    </citation>
    <scope>NUCLEOTIDE SEQUENCE [LARGE SCALE GENOMIC DNA]</scope>
    <source>
        <strain evidence="2 3">BCCO 10_0061</strain>
    </source>
</reference>
<keyword evidence="3" id="KW-1185">Reference proteome</keyword>
<name>A0ABU4VCL5_9PSEU</name>
<proteinExistence type="predicted"/>
<reference evidence="2 3" key="2">
    <citation type="submission" date="2023-11" db="EMBL/GenBank/DDBJ databases">
        <authorList>
            <person name="Lara A.C."/>
            <person name="Chronakova A."/>
        </authorList>
    </citation>
    <scope>NUCLEOTIDE SEQUENCE [LARGE SCALE GENOMIC DNA]</scope>
    <source>
        <strain evidence="2 3">BCCO 10_0061</strain>
    </source>
</reference>
<dbReference type="Proteomes" id="UP001285352">
    <property type="component" value="Unassembled WGS sequence"/>
</dbReference>
<gene>
    <name evidence="2" type="ORF">SK854_45845</name>
</gene>
<organism evidence="2 3">
    <name type="scientific">Lentzea sokolovensis</name>
    <dbReference type="NCBI Taxonomy" id="3095429"/>
    <lineage>
        <taxon>Bacteria</taxon>
        <taxon>Bacillati</taxon>
        <taxon>Actinomycetota</taxon>
        <taxon>Actinomycetes</taxon>
        <taxon>Pseudonocardiales</taxon>
        <taxon>Pseudonocardiaceae</taxon>
        <taxon>Lentzea</taxon>
    </lineage>
</organism>
<evidence type="ECO:0000259" key="1">
    <source>
        <dbReference type="Pfam" id="PF19493"/>
    </source>
</evidence>
<dbReference type="Pfam" id="PF19493">
    <property type="entry name" value="Trypco1"/>
    <property type="match status" value="1"/>
</dbReference>
<protein>
    <submittedName>
        <fullName evidence="2">CU044_2847 family protein</fullName>
    </submittedName>
</protein>